<protein>
    <recommendedName>
        <fullName evidence="3">Proline-rich protein</fullName>
    </recommendedName>
</protein>
<keyword evidence="2" id="KW-1185">Reference proteome</keyword>
<proteinExistence type="predicted"/>
<dbReference type="Proteomes" id="UP001246372">
    <property type="component" value="Unassembled WGS sequence"/>
</dbReference>
<organism evidence="1 2">
    <name type="scientific">Roseateles aquae</name>
    <dbReference type="NCBI Taxonomy" id="3077235"/>
    <lineage>
        <taxon>Bacteria</taxon>
        <taxon>Pseudomonadati</taxon>
        <taxon>Pseudomonadota</taxon>
        <taxon>Betaproteobacteria</taxon>
        <taxon>Burkholderiales</taxon>
        <taxon>Sphaerotilaceae</taxon>
        <taxon>Roseateles</taxon>
    </lineage>
</organism>
<accession>A0ABU3PE50</accession>
<gene>
    <name evidence="1" type="ORF">RQP53_16565</name>
</gene>
<name>A0ABU3PE50_9BURK</name>
<evidence type="ECO:0008006" key="3">
    <source>
        <dbReference type="Google" id="ProtNLM"/>
    </source>
</evidence>
<evidence type="ECO:0000313" key="1">
    <source>
        <dbReference type="EMBL" id="MDT9000891.1"/>
    </source>
</evidence>
<dbReference type="EMBL" id="JAVXZY010000007">
    <property type="protein sequence ID" value="MDT9000891.1"/>
    <property type="molecule type" value="Genomic_DNA"/>
</dbReference>
<comment type="caution">
    <text evidence="1">The sequence shown here is derived from an EMBL/GenBank/DDBJ whole genome shotgun (WGS) entry which is preliminary data.</text>
</comment>
<sequence>MLDQRYQKTDAGRAEIKSRALVSSRVARNLLLVIDAGKTAREWLGLVQGASEADFALLFQHGLISLHGGIAAVPVPAPAAVAASSSVFTTVAAAAAPTPVTSTEGAGAGAGSAPQLDYAELYAYLTRHAKQYLGLIKGYKVVLEVERCGSLAELQAYALRFVEMVREAQGDELARQVQRAMGIKA</sequence>
<evidence type="ECO:0000313" key="2">
    <source>
        <dbReference type="Proteomes" id="UP001246372"/>
    </source>
</evidence>
<dbReference type="RefSeq" id="WP_315651779.1">
    <property type="nucleotide sequence ID" value="NZ_JAVXZY010000007.1"/>
</dbReference>
<reference evidence="1" key="1">
    <citation type="submission" date="2023-09" db="EMBL/GenBank/DDBJ databases">
        <title>Paucibacter sp. APW11 Genome sequencing and assembly.</title>
        <authorList>
            <person name="Kim I."/>
        </authorList>
    </citation>
    <scope>NUCLEOTIDE SEQUENCE</scope>
    <source>
        <strain evidence="1">APW11</strain>
    </source>
</reference>